<name>A0AAE9A2Y7_CAEBR</name>
<evidence type="ECO:0000256" key="2">
    <source>
        <dbReference type="SAM" id="MobiDB-lite"/>
    </source>
</evidence>
<dbReference type="AlphaFoldDB" id="A0AAE9A2Y7"/>
<organism evidence="4 5">
    <name type="scientific">Caenorhabditis briggsae</name>
    <dbReference type="NCBI Taxonomy" id="6238"/>
    <lineage>
        <taxon>Eukaryota</taxon>
        <taxon>Metazoa</taxon>
        <taxon>Ecdysozoa</taxon>
        <taxon>Nematoda</taxon>
        <taxon>Chromadorea</taxon>
        <taxon>Rhabditida</taxon>
        <taxon>Rhabditina</taxon>
        <taxon>Rhabditomorpha</taxon>
        <taxon>Rhabditoidea</taxon>
        <taxon>Rhabditidae</taxon>
        <taxon>Peloderinae</taxon>
        <taxon>Caenorhabditis</taxon>
    </lineage>
</organism>
<feature type="coiled-coil region" evidence="1">
    <location>
        <begin position="231"/>
        <end position="265"/>
    </location>
</feature>
<feature type="chain" id="PRO_5042155170" evidence="3">
    <location>
        <begin position="20"/>
        <end position="417"/>
    </location>
</feature>
<proteinExistence type="predicted"/>
<dbReference type="EMBL" id="CP090895">
    <property type="protein sequence ID" value="ULT88503.1"/>
    <property type="molecule type" value="Genomic_DNA"/>
</dbReference>
<dbReference type="Proteomes" id="UP000827892">
    <property type="component" value="Chromosome V"/>
</dbReference>
<dbReference type="KEGG" id="cbr:CBG_08618"/>
<keyword evidence="3" id="KW-0732">Signal</keyword>
<sequence length="417" mass="48690">MRTDISILFFTLSLGLCHEFQPVFSKISVRKSDQEIQHTTEDPDAYSSYDPFDLDDASFFADLTNSSKRIKLQFETAKFIQQFGAQELLNIILQKVQNVNLPQGSKGAINDFLDFVEDLVYTNAAERIEKKLQTDLEMTNSQKKHKVHMGEATSAVSKQKVEYGDEKDHRRRDAPALSQNAVLIEEDENYPAVRQPLEPTKMMFLSHNEQNFLRDELMVGREIRRAPIKIKRKTRLTKAQLEKAIKSAEREAREAEMEKILKRRKTQLKERRLRRKQREMAMMKRRASKKLPLSRIQDDPRVVRRSPIGKVTFNEKMFQLLEEYGIRSFRVETADYTVRAFADPEKTRFSSINLLDVPMYNDAIRRKPARPPFVYSRRIAAPKRIVHQPSSIVHQPSSLNKRLLAKRRKSISLDRLL</sequence>
<evidence type="ECO:0000313" key="4">
    <source>
        <dbReference type="EMBL" id="ULT88503.1"/>
    </source>
</evidence>
<protein>
    <submittedName>
        <fullName evidence="4">Uncharacterized protein</fullName>
    </submittedName>
</protein>
<keyword evidence="1" id="KW-0175">Coiled coil</keyword>
<feature type="region of interest" description="Disordered" evidence="2">
    <location>
        <begin position="140"/>
        <end position="179"/>
    </location>
</feature>
<accession>A0AAE9A2Y7</accession>
<feature type="signal peptide" evidence="3">
    <location>
        <begin position="1"/>
        <end position="19"/>
    </location>
</feature>
<dbReference type="OMA" id="PPFVYSV"/>
<evidence type="ECO:0000313" key="5">
    <source>
        <dbReference type="Proteomes" id="UP000827892"/>
    </source>
</evidence>
<evidence type="ECO:0000256" key="1">
    <source>
        <dbReference type="SAM" id="Coils"/>
    </source>
</evidence>
<feature type="compositionally biased region" description="Basic and acidic residues" evidence="2">
    <location>
        <begin position="159"/>
        <end position="174"/>
    </location>
</feature>
<reference evidence="4 5" key="1">
    <citation type="submission" date="2022-02" db="EMBL/GenBank/DDBJ databases">
        <title>Chromosome-level reference genomes for two strains of Caenorhabditis briggsae: an improved platform for comparative genomics.</title>
        <authorList>
            <person name="Stevens L."/>
            <person name="Andersen E.C."/>
        </authorList>
    </citation>
    <scope>NUCLEOTIDE SEQUENCE [LARGE SCALE GENOMIC DNA]</scope>
    <source>
        <strain evidence="4">QX1410_ONT</strain>
        <tissue evidence="4">Whole-organism</tissue>
    </source>
</reference>
<evidence type="ECO:0000256" key="3">
    <source>
        <dbReference type="SAM" id="SignalP"/>
    </source>
</evidence>
<gene>
    <name evidence="4" type="ORF">L3Y34_007604</name>
</gene>
<dbReference type="RefSeq" id="XP_002636325.2">
    <property type="nucleotide sequence ID" value="XM_002636279.2"/>
</dbReference>